<dbReference type="GO" id="GO:0046872">
    <property type="term" value="F:metal ion binding"/>
    <property type="evidence" value="ECO:0007669"/>
    <property type="project" value="UniProtKB-KW"/>
</dbReference>
<dbReference type="PANTHER" id="PTHR46112:SF3">
    <property type="entry name" value="AMINOPEPTIDASE YPDF"/>
    <property type="match status" value="1"/>
</dbReference>
<evidence type="ECO:0000259" key="6">
    <source>
        <dbReference type="Pfam" id="PF00557"/>
    </source>
</evidence>
<dbReference type="Gene3D" id="3.40.350.10">
    <property type="entry name" value="Creatinase/prolidase N-terminal domain"/>
    <property type="match status" value="1"/>
</dbReference>
<dbReference type="InterPro" id="IPR001131">
    <property type="entry name" value="Peptidase_M24B_aminopep-P_CS"/>
</dbReference>
<keyword evidence="8" id="KW-0031">Aminopeptidase</keyword>
<dbReference type="GO" id="GO:0008237">
    <property type="term" value="F:metallopeptidase activity"/>
    <property type="evidence" value="ECO:0007669"/>
    <property type="project" value="UniProtKB-KW"/>
</dbReference>
<sequence>MNSNREYGIGGSTAAAELEKLIAPKDGPAPVPGEEFRQRLQKASRALQAAHLDALYINAGTNLYYFTGTRWNPSERLVGAVLFATGELHYIVPEFEIGTIQDYIEVEGEIVSWQEHESPTEKIAALLKDNSSLAVDDSTSFAIVSRLQETILKISSAEDLIKELRMVKSNTEITQLQYAMDLTIQVQKAAAAILRPGITTAEVEGFIHEAHKKLGIQSGSYFCIVLFGKDSSFPHGVKSPKALEEGDIVLVDTGCRYNGYLSDITRTYIYGTPSAYQKEIWEIEKSAQMEAFKAARLGATCGKIDEMVREHLRKNNLGSNYDLPGLPHRTGHGIGLDIHEHPYILQGNDIEIKQGFTFSIEPMIVVPGEFGIRLEDHIFLTAEGPKWFTQPAHTMEDPFGVEI</sequence>
<protein>
    <submittedName>
        <fullName evidence="8">Aminopeptidase P family protein</fullName>
    </submittedName>
</protein>
<accession>A0A5B7X792</accession>
<keyword evidence="4" id="KW-0482">Metalloprotease</keyword>
<proteinExistence type="inferred from homology"/>
<evidence type="ECO:0000256" key="2">
    <source>
        <dbReference type="ARBA" id="ARBA00022723"/>
    </source>
</evidence>
<dbReference type="AlphaFoldDB" id="A0A5B7X792"/>
<comment type="similarity">
    <text evidence="5">Belongs to the peptidase M24B family.</text>
</comment>
<dbReference type="Pfam" id="PF01321">
    <property type="entry name" value="Creatinase_N"/>
    <property type="match status" value="1"/>
</dbReference>
<evidence type="ECO:0000256" key="4">
    <source>
        <dbReference type="ARBA" id="ARBA00023049"/>
    </source>
</evidence>
<evidence type="ECO:0000256" key="1">
    <source>
        <dbReference type="ARBA" id="ARBA00022670"/>
    </source>
</evidence>
<evidence type="ECO:0000313" key="8">
    <source>
        <dbReference type="EMBL" id="QCY70632.1"/>
    </source>
</evidence>
<dbReference type="GO" id="GO:0006508">
    <property type="term" value="P:proteolysis"/>
    <property type="evidence" value="ECO:0007669"/>
    <property type="project" value="UniProtKB-KW"/>
</dbReference>
<evidence type="ECO:0000256" key="3">
    <source>
        <dbReference type="ARBA" id="ARBA00022801"/>
    </source>
</evidence>
<reference evidence="8 9" key="1">
    <citation type="submission" date="2019-06" db="EMBL/GenBank/DDBJ databases">
        <title>Complete genome sequence of Antarcticibacterium flavum KCTC 52984T from an Antarctic marine sediment.</title>
        <authorList>
            <person name="Lee Y.M."/>
            <person name="Shin S.C."/>
        </authorList>
    </citation>
    <scope>NUCLEOTIDE SEQUENCE [LARGE SCALE GENOMIC DNA]</scope>
    <source>
        <strain evidence="8 9">KCTC 52984</strain>
    </source>
</reference>
<feature type="domain" description="Peptidase M24" evidence="6">
    <location>
        <begin position="176"/>
        <end position="381"/>
    </location>
</feature>
<dbReference type="Proteomes" id="UP000309016">
    <property type="component" value="Chromosome"/>
</dbReference>
<evidence type="ECO:0000256" key="5">
    <source>
        <dbReference type="RuleBase" id="RU000590"/>
    </source>
</evidence>
<dbReference type="RefSeq" id="WP_139067201.1">
    <property type="nucleotide sequence ID" value="NZ_CP040812.1"/>
</dbReference>
<feature type="domain" description="Creatinase N-terminal" evidence="7">
    <location>
        <begin position="39"/>
        <end position="167"/>
    </location>
</feature>
<dbReference type="InterPro" id="IPR036005">
    <property type="entry name" value="Creatinase/aminopeptidase-like"/>
</dbReference>
<dbReference type="GO" id="GO:0004177">
    <property type="term" value="F:aminopeptidase activity"/>
    <property type="evidence" value="ECO:0007669"/>
    <property type="project" value="UniProtKB-KW"/>
</dbReference>
<name>A0A5B7X792_9FLAO</name>
<evidence type="ECO:0000259" key="7">
    <source>
        <dbReference type="Pfam" id="PF01321"/>
    </source>
</evidence>
<dbReference type="PANTHER" id="PTHR46112">
    <property type="entry name" value="AMINOPEPTIDASE"/>
    <property type="match status" value="1"/>
</dbReference>
<keyword evidence="9" id="KW-1185">Reference proteome</keyword>
<keyword evidence="1" id="KW-0645">Protease</keyword>
<dbReference type="SUPFAM" id="SSF55920">
    <property type="entry name" value="Creatinase/aminopeptidase"/>
    <property type="match status" value="1"/>
</dbReference>
<dbReference type="SUPFAM" id="SSF53092">
    <property type="entry name" value="Creatinase/prolidase N-terminal domain"/>
    <property type="match status" value="1"/>
</dbReference>
<dbReference type="InterPro" id="IPR000587">
    <property type="entry name" value="Creatinase_N"/>
</dbReference>
<dbReference type="InterPro" id="IPR029149">
    <property type="entry name" value="Creatin/AminoP/Spt16_N"/>
</dbReference>
<dbReference type="PROSITE" id="PS00491">
    <property type="entry name" value="PROLINE_PEPTIDASE"/>
    <property type="match status" value="1"/>
</dbReference>
<dbReference type="KEGG" id="afla:FHG64_15180"/>
<gene>
    <name evidence="8" type="ORF">FHG64_15180</name>
</gene>
<dbReference type="EMBL" id="CP040812">
    <property type="protein sequence ID" value="QCY70632.1"/>
    <property type="molecule type" value="Genomic_DNA"/>
</dbReference>
<dbReference type="Gene3D" id="3.90.230.10">
    <property type="entry name" value="Creatinase/methionine aminopeptidase superfamily"/>
    <property type="match status" value="1"/>
</dbReference>
<dbReference type="InterPro" id="IPR050659">
    <property type="entry name" value="Peptidase_M24B"/>
</dbReference>
<dbReference type="Pfam" id="PF00557">
    <property type="entry name" value="Peptidase_M24"/>
    <property type="match status" value="1"/>
</dbReference>
<dbReference type="OrthoDB" id="9806388at2"/>
<keyword evidence="2 5" id="KW-0479">Metal-binding</keyword>
<organism evidence="8 9">
    <name type="scientific">Antarcticibacterium flavum</name>
    <dbReference type="NCBI Taxonomy" id="2058175"/>
    <lineage>
        <taxon>Bacteria</taxon>
        <taxon>Pseudomonadati</taxon>
        <taxon>Bacteroidota</taxon>
        <taxon>Flavobacteriia</taxon>
        <taxon>Flavobacteriales</taxon>
        <taxon>Flavobacteriaceae</taxon>
        <taxon>Antarcticibacterium</taxon>
    </lineage>
</organism>
<keyword evidence="3" id="KW-0378">Hydrolase</keyword>
<evidence type="ECO:0000313" key="9">
    <source>
        <dbReference type="Proteomes" id="UP000309016"/>
    </source>
</evidence>
<dbReference type="InterPro" id="IPR000994">
    <property type="entry name" value="Pept_M24"/>
</dbReference>